<comment type="caution">
    <text evidence="2">The sequence shown here is derived from an EMBL/GenBank/DDBJ whole genome shotgun (WGS) entry which is preliminary data.</text>
</comment>
<dbReference type="AlphaFoldDB" id="A0AA39NHZ7"/>
<proteinExistence type="predicted"/>
<name>A0AA39NHZ7_ARMTA</name>
<dbReference type="RefSeq" id="XP_060336807.1">
    <property type="nucleotide sequence ID" value="XM_060483525.1"/>
</dbReference>
<dbReference type="EMBL" id="JAUEPS010000004">
    <property type="protein sequence ID" value="KAK0465980.1"/>
    <property type="molecule type" value="Genomic_DNA"/>
</dbReference>
<sequence length="134" mass="14688">MLSGAFDRLFLCTFGYTFWGPAFGRVEEGSNPSISPSSQDNDIGRAASSPEDHCRLSSRGCSQGTFCAFACPLTTQKMRSSIISIIHSDALNLFARHKSINRRKARMRAYVTAAAIRTPSTEPFISRPGTRHGI</sequence>
<feature type="region of interest" description="Disordered" evidence="1">
    <location>
        <begin position="29"/>
        <end position="51"/>
    </location>
</feature>
<dbReference type="GeneID" id="85367073"/>
<evidence type="ECO:0000313" key="3">
    <source>
        <dbReference type="Proteomes" id="UP001175211"/>
    </source>
</evidence>
<keyword evidence="3" id="KW-1185">Reference proteome</keyword>
<organism evidence="2 3">
    <name type="scientific">Armillaria tabescens</name>
    <name type="common">Ringless honey mushroom</name>
    <name type="synonym">Agaricus tabescens</name>
    <dbReference type="NCBI Taxonomy" id="1929756"/>
    <lineage>
        <taxon>Eukaryota</taxon>
        <taxon>Fungi</taxon>
        <taxon>Dikarya</taxon>
        <taxon>Basidiomycota</taxon>
        <taxon>Agaricomycotina</taxon>
        <taxon>Agaricomycetes</taxon>
        <taxon>Agaricomycetidae</taxon>
        <taxon>Agaricales</taxon>
        <taxon>Marasmiineae</taxon>
        <taxon>Physalacriaceae</taxon>
        <taxon>Desarmillaria</taxon>
    </lineage>
</organism>
<dbReference type="Proteomes" id="UP001175211">
    <property type="component" value="Unassembled WGS sequence"/>
</dbReference>
<feature type="compositionally biased region" description="Polar residues" evidence="1">
    <location>
        <begin position="30"/>
        <end position="41"/>
    </location>
</feature>
<accession>A0AA39NHZ7</accession>
<gene>
    <name evidence="2" type="ORF">EV420DRAFT_804786</name>
</gene>
<evidence type="ECO:0000313" key="2">
    <source>
        <dbReference type="EMBL" id="KAK0465980.1"/>
    </source>
</evidence>
<evidence type="ECO:0000256" key="1">
    <source>
        <dbReference type="SAM" id="MobiDB-lite"/>
    </source>
</evidence>
<reference evidence="2" key="1">
    <citation type="submission" date="2023-06" db="EMBL/GenBank/DDBJ databases">
        <authorList>
            <consortium name="Lawrence Berkeley National Laboratory"/>
            <person name="Ahrendt S."/>
            <person name="Sahu N."/>
            <person name="Indic B."/>
            <person name="Wong-Bajracharya J."/>
            <person name="Merenyi Z."/>
            <person name="Ke H.-M."/>
            <person name="Monk M."/>
            <person name="Kocsube S."/>
            <person name="Drula E."/>
            <person name="Lipzen A."/>
            <person name="Balint B."/>
            <person name="Henrissat B."/>
            <person name="Andreopoulos B."/>
            <person name="Martin F.M."/>
            <person name="Harder C.B."/>
            <person name="Rigling D."/>
            <person name="Ford K.L."/>
            <person name="Foster G.D."/>
            <person name="Pangilinan J."/>
            <person name="Papanicolaou A."/>
            <person name="Barry K."/>
            <person name="LaButti K."/>
            <person name="Viragh M."/>
            <person name="Koriabine M."/>
            <person name="Yan M."/>
            <person name="Riley R."/>
            <person name="Champramary S."/>
            <person name="Plett K.L."/>
            <person name="Tsai I.J."/>
            <person name="Slot J."/>
            <person name="Sipos G."/>
            <person name="Plett J."/>
            <person name="Nagy L.G."/>
            <person name="Grigoriev I.V."/>
        </authorList>
    </citation>
    <scope>NUCLEOTIDE SEQUENCE</scope>
    <source>
        <strain evidence="2">CCBAS 213</strain>
    </source>
</reference>
<protein>
    <submittedName>
        <fullName evidence="2">Uncharacterized protein</fullName>
    </submittedName>
</protein>